<dbReference type="SUPFAM" id="SSF53649">
    <property type="entry name" value="Alkaline phosphatase-like"/>
    <property type="match status" value="1"/>
</dbReference>
<dbReference type="InterPro" id="IPR017850">
    <property type="entry name" value="Alkaline_phosphatase_core_sf"/>
</dbReference>
<dbReference type="Gene3D" id="3.40.720.10">
    <property type="entry name" value="Alkaline Phosphatase, subunit A"/>
    <property type="match status" value="1"/>
</dbReference>
<organism evidence="1">
    <name type="scientific">bioreactor metagenome</name>
    <dbReference type="NCBI Taxonomy" id="1076179"/>
    <lineage>
        <taxon>unclassified sequences</taxon>
        <taxon>metagenomes</taxon>
        <taxon>ecological metagenomes</taxon>
    </lineage>
</organism>
<gene>
    <name evidence="1" type="ORF">SDC9_126222</name>
</gene>
<name>A0A645CQL5_9ZZZZ</name>
<sequence length="272" mass="30219">MKNISAEGCITELTPTLCTLFGVKLPARSTENCISSVMDYAQKTLDGEKVEKALIYAPDGIGNILFEKYPEMFAGLAGAAPLRTLLRTVMPSVTPVCFGSMFSGALPEVHGIMEYSKPVLSCDTVFDVFPAASKKVAIVSNTQCSIDMIFRSRNVDYFSFMEGLRPCEFTGYLLEKYDYDLIICYNPIYDSVMHKTSTDSPEALAACAKSVELFVHLTEIFNRRWKSKNRMSVFAPDHGAHNNEDGRGTHGKDIPEDMLVNHFYRVAKGSLN</sequence>
<evidence type="ECO:0008006" key="2">
    <source>
        <dbReference type="Google" id="ProtNLM"/>
    </source>
</evidence>
<dbReference type="EMBL" id="VSSQ01029174">
    <property type="protein sequence ID" value="MPM79189.1"/>
    <property type="molecule type" value="Genomic_DNA"/>
</dbReference>
<dbReference type="AlphaFoldDB" id="A0A645CQL5"/>
<accession>A0A645CQL5</accession>
<evidence type="ECO:0000313" key="1">
    <source>
        <dbReference type="EMBL" id="MPM79189.1"/>
    </source>
</evidence>
<proteinExistence type="predicted"/>
<comment type="caution">
    <text evidence="1">The sequence shown here is derived from an EMBL/GenBank/DDBJ whole genome shotgun (WGS) entry which is preliminary data.</text>
</comment>
<reference evidence="1" key="1">
    <citation type="submission" date="2019-08" db="EMBL/GenBank/DDBJ databases">
        <authorList>
            <person name="Kucharzyk K."/>
            <person name="Murdoch R.W."/>
            <person name="Higgins S."/>
            <person name="Loffler F."/>
        </authorList>
    </citation>
    <scope>NUCLEOTIDE SEQUENCE</scope>
</reference>
<protein>
    <recommendedName>
        <fullName evidence="2">Metalloenzyme domain-containing protein</fullName>
    </recommendedName>
</protein>